<evidence type="ECO:0000313" key="1">
    <source>
        <dbReference type="EMBL" id="KYC73159.1"/>
    </source>
</evidence>
<dbReference type="EMBL" id="LQYI01000010">
    <property type="protein sequence ID" value="KYC73159.1"/>
    <property type="molecule type" value="Genomic_DNA"/>
</dbReference>
<proteinExistence type="predicted"/>
<accession>A0A150KJ48</accession>
<dbReference type="AlphaFoldDB" id="A0A150KJ48"/>
<evidence type="ECO:0000313" key="2">
    <source>
        <dbReference type="Proteomes" id="UP000075304"/>
    </source>
</evidence>
<organism evidence="1 2">
    <name type="scientific">Heyndrickxia coagulans</name>
    <name type="common">Weizmannia coagulans</name>
    <dbReference type="NCBI Taxonomy" id="1398"/>
    <lineage>
        <taxon>Bacteria</taxon>
        <taxon>Bacillati</taxon>
        <taxon>Bacillota</taxon>
        <taxon>Bacilli</taxon>
        <taxon>Bacillales</taxon>
        <taxon>Bacillaceae</taxon>
        <taxon>Heyndrickxia</taxon>
    </lineage>
</organism>
<dbReference type="Proteomes" id="UP000075304">
    <property type="component" value="Unassembled WGS sequence"/>
</dbReference>
<reference evidence="1 2" key="1">
    <citation type="submission" date="2016-01" db="EMBL/GenBank/DDBJ databases">
        <title>Genome Sequences of Twelve Sporeforming Bacillus Species Isolated from Foods.</title>
        <authorList>
            <person name="Berendsen E.M."/>
            <person name="Wells-Bennik M.H."/>
            <person name="Krawcyk A.O."/>
            <person name="De Jong A."/>
            <person name="Holsappel S."/>
            <person name="Eijlander R.T."/>
            <person name="Kuipers O.P."/>
        </authorList>
    </citation>
    <scope>NUCLEOTIDE SEQUENCE [LARGE SCALE GENOMIC DNA]</scope>
    <source>
        <strain evidence="1 2">B4099</strain>
    </source>
</reference>
<gene>
    <name evidence="1" type="ORF">B4099_1517</name>
</gene>
<dbReference type="PATRIC" id="fig|1398.25.peg.15"/>
<name>A0A150KJ48_HEYCO</name>
<sequence>MPLKQSREAGKVPDKCALPCTLLSFGQGAFFLPKGHFLENPCLAFYQSIEGEKYGTA</sequence>
<protein>
    <submittedName>
        <fullName evidence="1">Uncharacterized protein</fullName>
    </submittedName>
</protein>
<comment type="caution">
    <text evidence="1">The sequence shown here is derived from an EMBL/GenBank/DDBJ whole genome shotgun (WGS) entry which is preliminary data.</text>
</comment>